<keyword evidence="7" id="KW-1185">Reference proteome</keyword>
<name>A0ABP8EM12_9MICO</name>
<dbReference type="PANTHER" id="PTHR46401:SF2">
    <property type="entry name" value="GLYCOSYLTRANSFERASE WBBK-RELATED"/>
    <property type="match status" value="1"/>
</dbReference>
<evidence type="ECO:0000259" key="5">
    <source>
        <dbReference type="Pfam" id="PF13439"/>
    </source>
</evidence>
<dbReference type="Pfam" id="PF00534">
    <property type="entry name" value="Glycos_transf_1"/>
    <property type="match status" value="1"/>
</dbReference>
<keyword evidence="2" id="KW-0808">Transferase</keyword>
<dbReference type="InterPro" id="IPR028098">
    <property type="entry name" value="Glyco_trans_4-like_N"/>
</dbReference>
<dbReference type="Gene3D" id="3.40.50.2000">
    <property type="entry name" value="Glycogen Phosphorylase B"/>
    <property type="match status" value="2"/>
</dbReference>
<dbReference type="InterPro" id="IPR001296">
    <property type="entry name" value="Glyco_trans_1"/>
</dbReference>
<dbReference type="Pfam" id="PF13439">
    <property type="entry name" value="Glyco_transf_4"/>
    <property type="match status" value="1"/>
</dbReference>
<organism evidence="6 7">
    <name type="scientific">Brevibacterium daeguense</name>
    <dbReference type="NCBI Taxonomy" id="909936"/>
    <lineage>
        <taxon>Bacteria</taxon>
        <taxon>Bacillati</taxon>
        <taxon>Actinomycetota</taxon>
        <taxon>Actinomycetes</taxon>
        <taxon>Micrococcales</taxon>
        <taxon>Brevibacteriaceae</taxon>
        <taxon>Brevibacterium</taxon>
    </lineage>
</organism>
<accession>A0ABP8EM12</accession>
<gene>
    <name evidence="6" type="ORF">GCM10022261_24960</name>
</gene>
<dbReference type="CDD" id="cd03801">
    <property type="entry name" value="GT4_PimA-like"/>
    <property type="match status" value="1"/>
</dbReference>
<dbReference type="PANTHER" id="PTHR46401">
    <property type="entry name" value="GLYCOSYLTRANSFERASE WBBK-RELATED"/>
    <property type="match status" value="1"/>
</dbReference>
<evidence type="ECO:0000256" key="1">
    <source>
        <dbReference type="ARBA" id="ARBA00022676"/>
    </source>
</evidence>
<dbReference type="RefSeq" id="WP_236862927.1">
    <property type="nucleotide sequence ID" value="NZ_BAABAZ010000006.1"/>
</dbReference>
<dbReference type="EMBL" id="BAABAZ010000006">
    <property type="protein sequence ID" value="GAA4284965.1"/>
    <property type="molecule type" value="Genomic_DNA"/>
</dbReference>
<protein>
    <submittedName>
        <fullName evidence="6">Glycosyltransferase family 4 protein</fullName>
    </submittedName>
</protein>
<dbReference type="SUPFAM" id="SSF53756">
    <property type="entry name" value="UDP-Glycosyltransferase/glycogen phosphorylase"/>
    <property type="match status" value="1"/>
</dbReference>
<evidence type="ECO:0000313" key="6">
    <source>
        <dbReference type="EMBL" id="GAA4284965.1"/>
    </source>
</evidence>
<evidence type="ECO:0000259" key="4">
    <source>
        <dbReference type="Pfam" id="PF00534"/>
    </source>
</evidence>
<proteinExistence type="predicted"/>
<reference evidence="7" key="1">
    <citation type="journal article" date="2019" name="Int. J. Syst. Evol. Microbiol.">
        <title>The Global Catalogue of Microorganisms (GCM) 10K type strain sequencing project: providing services to taxonomists for standard genome sequencing and annotation.</title>
        <authorList>
            <consortium name="The Broad Institute Genomics Platform"/>
            <consortium name="The Broad Institute Genome Sequencing Center for Infectious Disease"/>
            <person name="Wu L."/>
            <person name="Ma J."/>
        </authorList>
    </citation>
    <scope>NUCLEOTIDE SEQUENCE [LARGE SCALE GENOMIC DNA]</scope>
    <source>
        <strain evidence="7">JCM 17458</strain>
    </source>
</reference>
<feature type="region of interest" description="Disordered" evidence="3">
    <location>
        <begin position="329"/>
        <end position="368"/>
    </location>
</feature>
<evidence type="ECO:0000313" key="7">
    <source>
        <dbReference type="Proteomes" id="UP001501586"/>
    </source>
</evidence>
<sequence>MTAHLIEPELPAVSGGSRYNAFVLAELPELTAHRVRGDWPEPGPAARRTVVELVAEAEGPVLLDSLVGCSVPEAFAGRRRWPLVLLMHMPQAAAAPAEDRERVAARERICVAGADAVIATSSWAARDLTARYGRRDVVVAPPGVRPRPAAARRDGRDLIAVGAISPVKNQLLLVEALARLQDDDWQLRIAGPVADGEYADRLRGRIASVIEPGRIALLGELDGGRIDDLYDTAELLLLPSRFETYGLVVAEAGAAGIPAFVSTGTGAVEALGSPAAGCTFDPRDAPAWRAGIRRWLRDGDWRAELRDIAGRRRGTLPSWAATAQVISDTLTSPGRPQLSGVDPSDSPGVAARAAAEKTNSVHTSAPKT</sequence>
<feature type="domain" description="Glycosyltransferase subfamily 4-like N-terminal" evidence="5">
    <location>
        <begin position="74"/>
        <end position="145"/>
    </location>
</feature>
<feature type="domain" description="Glycosyl transferase family 1" evidence="4">
    <location>
        <begin position="153"/>
        <end position="307"/>
    </location>
</feature>
<comment type="caution">
    <text evidence="6">The sequence shown here is derived from an EMBL/GenBank/DDBJ whole genome shotgun (WGS) entry which is preliminary data.</text>
</comment>
<evidence type="ECO:0000256" key="2">
    <source>
        <dbReference type="ARBA" id="ARBA00022679"/>
    </source>
</evidence>
<feature type="compositionally biased region" description="Polar residues" evidence="3">
    <location>
        <begin position="357"/>
        <end position="368"/>
    </location>
</feature>
<dbReference type="Proteomes" id="UP001501586">
    <property type="component" value="Unassembled WGS sequence"/>
</dbReference>
<evidence type="ECO:0000256" key="3">
    <source>
        <dbReference type="SAM" id="MobiDB-lite"/>
    </source>
</evidence>
<keyword evidence="1" id="KW-0328">Glycosyltransferase</keyword>